<dbReference type="GO" id="GO:0003723">
    <property type="term" value="F:RNA binding"/>
    <property type="evidence" value="ECO:0007669"/>
    <property type="project" value="InterPro"/>
</dbReference>
<dbReference type="Pfam" id="PF20431">
    <property type="entry name" value="E_motif"/>
    <property type="match status" value="1"/>
</dbReference>
<gene>
    <name evidence="4" type="ORF">SI8410_01001498</name>
</gene>
<dbReference type="FunFam" id="1.25.40.10:FF:000090">
    <property type="entry name" value="Pentatricopeptide repeat-containing protein, chloroplastic"/>
    <property type="match status" value="1"/>
</dbReference>
<sequence>MLKRSWTGWNYAVFPAHLLPWHQVAARNVVNALYPFTPQAVRSCIGHYRKLCEDLKVCESRESFAEARKIHARVIVFGLAASTFLQNHLLKIYSVCGSLEDARRVFRRTLFRNAFSWNAMIDGLSAYGRLDEARALFVEMPHKDACSWNTMMSGAFRNGEYEETLKLFVSMLQSSSLQPNSISFSCAMKACGALRSPGLGLQLHGLVIKFGFLGEAAIEISILDIYVKCGFMDLAAQQFEFLKNPDIFCWNIMILGLSRLSSSLERARELFHRIPERNIVSWNTMISSLHQHGHRVEALSMFAKLNREGFEPDAMTYACALRACASIPDAVWGRHLHARIIRLRSIVDTFVGSALVDMYANIGHLGAAKQTFHGLTEPDLASWTSITRGFVKSGFVKDAIILFNQMRKVPLSPDEANLVTVLGTCSSKDQMGLGIQLHSIAAKMGFDVSTAVANALTAMYAKTGSVHDAHSIFSSTPARDVVSWTTMITAHSHTGDLANALSTFRKMPERNVVTWNAMLASYMQNERREEGLKMYVLMLREAEARPDSITFTTLLCACAYLGVLRLGNQLFSQTAKFGVGSDVSVANASVKLYARCGRIEEAREIFDSINGKNLISWNTMITGYAQNGLGKKAIEAFESMLLTSTNPDRITFIGLLSACRHAGLVSEGKHYFASMMKHHNIFPGTEHIACMVDLLGRVGLLEEAKAMIDDMETEPTAEIWGALLNACKIYSRVELAENAMQNLLKLDLTHSGGYSLLTRIYADSGMSDAAAGVRKLMKDRGIRKNPGCSWLEFDSRIHVFVVNEANHPQIEDILVALDQITIRIQAKGYENQVESQSRHSEKLALAFGLINLPSWAPIHIMKNLRVCADCHSFSKFVSLVFTRELVIRDASRFHHFRDGHCSCGDYW</sequence>
<dbReference type="Gene3D" id="1.25.40.10">
    <property type="entry name" value="Tetratricopeptide repeat domain"/>
    <property type="match status" value="6"/>
</dbReference>
<dbReference type="Pfam" id="PF14432">
    <property type="entry name" value="DYW_deaminase"/>
    <property type="match status" value="1"/>
</dbReference>
<feature type="repeat" description="PPR" evidence="2">
    <location>
        <begin position="379"/>
        <end position="413"/>
    </location>
</feature>
<evidence type="ECO:0000313" key="5">
    <source>
        <dbReference type="Proteomes" id="UP000663760"/>
    </source>
</evidence>
<evidence type="ECO:0000313" key="4">
    <source>
        <dbReference type="EMBL" id="CAA7389450.1"/>
    </source>
</evidence>
<feature type="repeat" description="PPR" evidence="2">
    <location>
        <begin position="278"/>
        <end position="312"/>
    </location>
</feature>
<feature type="repeat" description="PPR" evidence="2">
    <location>
        <begin position="113"/>
        <end position="147"/>
    </location>
</feature>
<protein>
    <recommendedName>
        <fullName evidence="3">DYW domain-containing protein</fullName>
    </recommendedName>
</protein>
<keyword evidence="5" id="KW-1185">Reference proteome</keyword>
<dbReference type="InterPro" id="IPR002885">
    <property type="entry name" value="PPR_rpt"/>
</dbReference>
<dbReference type="EMBL" id="LR746264">
    <property type="protein sequence ID" value="CAA7389450.1"/>
    <property type="molecule type" value="Genomic_DNA"/>
</dbReference>
<dbReference type="InterPro" id="IPR011990">
    <property type="entry name" value="TPR-like_helical_dom_sf"/>
</dbReference>
<dbReference type="InterPro" id="IPR046848">
    <property type="entry name" value="E_motif"/>
</dbReference>
<dbReference type="FunFam" id="1.25.40.10:FF:000442">
    <property type="entry name" value="Pentatricopeptide repeat-containing protein At3g49710"/>
    <property type="match status" value="1"/>
</dbReference>
<proteinExistence type="predicted"/>
<dbReference type="PANTHER" id="PTHR47926:SF370">
    <property type="entry name" value="DYW DOMAIN-CONTAINING PROTEIN"/>
    <property type="match status" value="1"/>
</dbReference>
<evidence type="ECO:0000256" key="1">
    <source>
        <dbReference type="ARBA" id="ARBA00022737"/>
    </source>
</evidence>
<feature type="repeat" description="PPR" evidence="2">
    <location>
        <begin position="613"/>
        <end position="647"/>
    </location>
</feature>
<reference evidence="4" key="1">
    <citation type="submission" date="2020-02" db="EMBL/GenBank/DDBJ databases">
        <authorList>
            <person name="Scholz U."/>
            <person name="Mascher M."/>
            <person name="Fiebig A."/>
        </authorList>
    </citation>
    <scope>NUCLEOTIDE SEQUENCE</scope>
</reference>
<dbReference type="GO" id="GO:0008270">
    <property type="term" value="F:zinc ion binding"/>
    <property type="evidence" value="ECO:0007669"/>
    <property type="project" value="InterPro"/>
</dbReference>
<accession>A0A7I8JZE8</accession>
<dbReference type="InterPro" id="IPR032867">
    <property type="entry name" value="DYW_dom"/>
</dbReference>
<dbReference type="InterPro" id="IPR046960">
    <property type="entry name" value="PPR_At4g14850-like_plant"/>
</dbReference>
<evidence type="ECO:0000259" key="3">
    <source>
        <dbReference type="Pfam" id="PF14432"/>
    </source>
</evidence>
<dbReference type="NCBIfam" id="TIGR00756">
    <property type="entry name" value="PPR"/>
    <property type="match status" value="6"/>
</dbReference>
<dbReference type="Proteomes" id="UP000663760">
    <property type="component" value="Chromosome 1"/>
</dbReference>
<dbReference type="GO" id="GO:0009451">
    <property type="term" value="P:RNA modification"/>
    <property type="evidence" value="ECO:0007669"/>
    <property type="project" value="InterPro"/>
</dbReference>
<dbReference type="Pfam" id="PF13041">
    <property type="entry name" value="PPR_2"/>
    <property type="match status" value="4"/>
</dbReference>
<dbReference type="PROSITE" id="PS51375">
    <property type="entry name" value="PPR"/>
    <property type="match status" value="5"/>
</dbReference>
<evidence type="ECO:0000256" key="2">
    <source>
        <dbReference type="PROSITE-ProRule" id="PRU00708"/>
    </source>
</evidence>
<organism evidence="4 5">
    <name type="scientific">Spirodela intermedia</name>
    <name type="common">Intermediate duckweed</name>
    <dbReference type="NCBI Taxonomy" id="51605"/>
    <lineage>
        <taxon>Eukaryota</taxon>
        <taxon>Viridiplantae</taxon>
        <taxon>Streptophyta</taxon>
        <taxon>Embryophyta</taxon>
        <taxon>Tracheophyta</taxon>
        <taxon>Spermatophyta</taxon>
        <taxon>Magnoliopsida</taxon>
        <taxon>Liliopsida</taxon>
        <taxon>Araceae</taxon>
        <taxon>Lemnoideae</taxon>
        <taxon>Spirodela</taxon>
    </lineage>
</organism>
<dbReference type="AlphaFoldDB" id="A0A7I8JZE8"/>
<dbReference type="OrthoDB" id="185373at2759"/>
<dbReference type="Pfam" id="PF01535">
    <property type="entry name" value="PPR"/>
    <property type="match status" value="4"/>
</dbReference>
<feature type="domain" description="DYW" evidence="3">
    <location>
        <begin position="833"/>
        <end position="907"/>
    </location>
</feature>
<dbReference type="PANTHER" id="PTHR47926">
    <property type="entry name" value="PENTATRICOPEPTIDE REPEAT-CONTAINING PROTEIN"/>
    <property type="match status" value="1"/>
</dbReference>
<name>A0A7I8JZE8_SPIIN</name>
<keyword evidence="1" id="KW-0677">Repeat</keyword>
<feature type="repeat" description="PPR" evidence="2">
    <location>
        <begin position="480"/>
        <end position="514"/>
    </location>
</feature>